<dbReference type="InterPro" id="IPR012495">
    <property type="entry name" value="TadE-like_dom"/>
</dbReference>
<gene>
    <name evidence="3" type="ORF">W911_08735</name>
</gene>
<evidence type="ECO:0000256" key="1">
    <source>
        <dbReference type="SAM" id="Phobius"/>
    </source>
</evidence>
<dbReference type="PATRIC" id="fig|1029756.8.peg.1824"/>
<evidence type="ECO:0000313" key="4">
    <source>
        <dbReference type="Proteomes" id="UP000018542"/>
    </source>
</evidence>
<sequence>MREPFAGIGPGERKHRAGRPRLRRWLKRRAALTAYRFGRCARGVAAVEFAFIAPVMLVMLLGAVEATRAISIDRRLSVVTATVADLVSREEQLTAQDVNAIYDIVAQIMSPFDAGPLSISIVPVKGRKGDTVAYVAPKNVPSFNGGAQPGKCQAVPIAAGLIDPVADAADSVIVVKASYAYKPMFVGMIMNSAQWEEQSFAKPRKQSCVDFEGPDSCRSACT</sequence>
<dbReference type="Pfam" id="PF07811">
    <property type="entry name" value="TadE"/>
    <property type="match status" value="1"/>
</dbReference>
<dbReference type="AlphaFoldDB" id="V5SC49"/>
<evidence type="ECO:0000259" key="2">
    <source>
        <dbReference type="Pfam" id="PF07811"/>
    </source>
</evidence>
<accession>V5SC49</accession>
<protein>
    <submittedName>
        <fullName evidence="3">Flp pilus assembly protein TadG</fullName>
    </submittedName>
</protein>
<keyword evidence="1" id="KW-0472">Membrane</keyword>
<name>V5SC49_9HYPH</name>
<dbReference type="HOGENOM" id="CLU_108008_1_0_5"/>
<dbReference type="RefSeq" id="WP_023787123.1">
    <property type="nucleotide sequence ID" value="NC_022997.1"/>
</dbReference>
<reference evidence="3 4" key="1">
    <citation type="journal article" date="2014" name="Genome Announc.">
        <title>Complete Genome Sequence of Hyphomicrobium nitrativorans Strain NL23, a Denitrifying Bacterium Isolated from Biofilm of a Methanol-Fed Denitrification System Treating Seawater at the Montreal Biodome.</title>
        <authorList>
            <person name="Martineau C."/>
            <person name="Villeneuve C."/>
            <person name="Mauffrey F."/>
            <person name="Villemur R."/>
        </authorList>
    </citation>
    <scope>NUCLEOTIDE SEQUENCE [LARGE SCALE GENOMIC DNA]</scope>
    <source>
        <strain evidence="3">NL23</strain>
    </source>
</reference>
<dbReference type="KEGG" id="hni:W911_08735"/>
<dbReference type="STRING" id="1029756.W911_08735"/>
<dbReference type="Proteomes" id="UP000018542">
    <property type="component" value="Chromosome"/>
</dbReference>
<dbReference type="OrthoDB" id="7189296at2"/>
<feature type="transmembrane region" description="Helical" evidence="1">
    <location>
        <begin position="44"/>
        <end position="64"/>
    </location>
</feature>
<dbReference type="EMBL" id="CP006912">
    <property type="protein sequence ID" value="AHB48461.1"/>
    <property type="molecule type" value="Genomic_DNA"/>
</dbReference>
<evidence type="ECO:0000313" key="3">
    <source>
        <dbReference type="EMBL" id="AHB48461.1"/>
    </source>
</evidence>
<keyword evidence="1" id="KW-0812">Transmembrane</keyword>
<feature type="domain" description="TadE-like" evidence="2">
    <location>
        <begin position="43"/>
        <end position="84"/>
    </location>
</feature>
<proteinExistence type="predicted"/>
<keyword evidence="4" id="KW-1185">Reference proteome</keyword>
<organism evidence="3 4">
    <name type="scientific">Hyphomicrobium nitrativorans NL23</name>
    <dbReference type="NCBI Taxonomy" id="1029756"/>
    <lineage>
        <taxon>Bacteria</taxon>
        <taxon>Pseudomonadati</taxon>
        <taxon>Pseudomonadota</taxon>
        <taxon>Alphaproteobacteria</taxon>
        <taxon>Hyphomicrobiales</taxon>
        <taxon>Hyphomicrobiaceae</taxon>
        <taxon>Hyphomicrobium</taxon>
    </lineage>
</organism>
<keyword evidence="1" id="KW-1133">Transmembrane helix</keyword>